<sequence length="244" mass="28031">MQLFATRLLALACGWLFCFSVWAFPEQFSATYTLTIGNITIGQAKWSLASTGAGKYRYDAVTFPKGPLSLFYKSHRSEHSEWRYENGRIRPLQYRYNRGGKKDRKARIVFDWKAGTQGGGIAINTVNEETWRMPVPSDVLDKNVYVLALMRDLARGRRDFEYRIADGGNIKVYRFSFLGEESLDTKLGPKKTLMVKRIRESVTRETTFWCAPALHYLPVKVVHREKDGTVITLRIDEFGQGQPE</sequence>
<dbReference type="Pfam" id="PF11306">
    <property type="entry name" value="DUF3108"/>
    <property type="match status" value="1"/>
</dbReference>
<evidence type="ECO:0008006" key="4">
    <source>
        <dbReference type="Google" id="ProtNLM"/>
    </source>
</evidence>
<evidence type="ECO:0000256" key="1">
    <source>
        <dbReference type="SAM" id="SignalP"/>
    </source>
</evidence>
<feature type="chain" id="PRO_5036113365" description="DUF3108 domain-containing protein" evidence="1">
    <location>
        <begin position="24"/>
        <end position="244"/>
    </location>
</feature>
<gene>
    <name evidence="3" type="ORF">BECKDK2373B_GA0170837_106620</name>
    <name evidence="2" type="ORF">BECKDK2373C_GA0170839_104014</name>
</gene>
<name>A0A450SU45_9GAMM</name>
<feature type="signal peptide" evidence="1">
    <location>
        <begin position="1"/>
        <end position="23"/>
    </location>
</feature>
<reference evidence="3" key="1">
    <citation type="submission" date="2019-02" db="EMBL/GenBank/DDBJ databases">
        <authorList>
            <person name="Gruber-Vodicka R. H."/>
            <person name="Seah K. B. B."/>
        </authorList>
    </citation>
    <scope>NUCLEOTIDE SEQUENCE</scope>
    <source>
        <strain evidence="2">BECK_DK161</strain>
        <strain evidence="3">BECK_DK47</strain>
    </source>
</reference>
<evidence type="ECO:0000313" key="3">
    <source>
        <dbReference type="EMBL" id="VFJ57438.1"/>
    </source>
</evidence>
<evidence type="ECO:0000313" key="2">
    <source>
        <dbReference type="EMBL" id="VFJ53692.1"/>
    </source>
</evidence>
<organism evidence="3">
    <name type="scientific">Candidatus Kentrum sp. DK</name>
    <dbReference type="NCBI Taxonomy" id="2126562"/>
    <lineage>
        <taxon>Bacteria</taxon>
        <taxon>Pseudomonadati</taxon>
        <taxon>Pseudomonadota</taxon>
        <taxon>Gammaproteobacteria</taxon>
        <taxon>Candidatus Kentrum</taxon>
    </lineage>
</organism>
<accession>A0A450SU45</accession>
<dbReference type="AlphaFoldDB" id="A0A450SU45"/>
<keyword evidence="1" id="KW-0732">Signal</keyword>
<proteinExistence type="predicted"/>
<dbReference type="EMBL" id="CAADEY010000040">
    <property type="protein sequence ID" value="VFJ53692.1"/>
    <property type="molecule type" value="Genomic_DNA"/>
</dbReference>
<dbReference type="EMBL" id="CAADEX010000066">
    <property type="protein sequence ID" value="VFJ57438.1"/>
    <property type="molecule type" value="Genomic_DNA"/>
</dbReference>
<protein>
    <recommendedName>
        <fullName evidence="4">DUF3108 domain-containing protein</fullName>
    </recommendedName>
</protein>
<dbReference type="InterPro" id="IPR021457">
    <property type="entry name" value="DUF3108"/>
</dbReference>